<feature type="domain" description="EGF-like" evidence="3">
    <location>
        <begin position="1276"/>
        <end position="1313"/>
    </location>
</feature>
<dbReference type="GO" id="GO:0005509">
    <property type="term" value="F:calcium ion binding"/>
    <property type="evidence" value="ECO:0007669"/>
    <property type="project" value="InterPro"/>
</dbReference>
<dbReference type="EMBL" id="CAQQ02166637">
    <property type="status" value="NOT_ANNOTATED_CDS"/>
    <property type="molecule type" value="Genomic_DNA"/>
</dbReference>
<feature type="domain" description="EGF-like" evidence="3">
    <location>
        <begin position="3135"/>
        <end position="3173"/>
    </location>
</feature>
<feature type="domain" description="EGF-like" evidence="3">
    <location>
        <begin position="2724"/>
        <end position="2762"/>
    </location>
</feature>
<keyword evidence="2" id="KW-0245">EGF-like domain</keyword>
<dbReference type="STRING" id="36166.T1GKW0"/>
<feature type="disulfide bond" evidence="2">
    <location>
        <begin position="1493"/>
        <end position="1510"/>
    </location>
</feature>
<dbReference type="PANTHER" id="PTHR22963:SF39">
    <property type="entry name" value="DUMPY"/>
    <property type="match status" value="1"/>
</dbReference>
<sequence>TFDNTDYSVSEVSLDNTSITPLKPCKSNYYCSSNEVCLAGICSELCNIKNPCKNPFPICKMLNHKIMCLCADAVYVNNSSCQTIADKGTTTITMSVITTTTPNFTITDQISTNSVTTIAPKGSTRPNINNDSHTKKYRAYNPINNTNELNLSNINYKTTKNVISTESSTKRVWNTSLLDSIAVTTPIPTKKSSTRIDTSFEQWHNITAINTEVYATSTSVPIAKDKNCITDEDCNKDQACYKNTCRDPCTFAKKCASTALCKTKMHRPICYCPEGHEGNPIYNCTKSLPKCTVNEDCELTEACVNHKCEIPCEIQSTCGYNAVCVNANHGTDCKCLEGYQGNPYVGCQLVLDYKSVCQYNEDCPPYQLCDRLNRRCMNACSEDSCGENANCIAENHGYKCECPVGYGGNPNIECELIQGCKSNSECNSYEACINGKCGSPCKCGSNALCDVTSHKAKCKCPTGYSGNPLISCLPPSNPCEPNPCGTGAICELDKGNPICYCPKGLTGNPFKACIPDGNECAPDHCGENSGCRVVNGNPICFCLPQYEGSPPSVPCKLPSNPCNPSPCGPNTQCTIIRKGFSKCTCLPGYIESPNTIRGCIEPVNECEPNPCGLGAIFGNPFRQCIEPPKEISLCNPGPCGINANCYIEQSARETCYCIDGYYGDPYTGCKESTKAVGCDQSACGINAHCIINEYGDSVCVCENGMVGDPYDKRGCHGFECQTSDDCPNDKTCMGYKCHDPCPGHCGVNADCKVDAHHPVCYCKSSLVGNPNVRCYSLAIEPAPKQNPCNNACGLNTECNVLNNRAVCSCIKNYLGDPQTGCHPECVINSDCSDHQSCINKKCVDPCTGTICGINSICKVLHNTPYCQCSEGFTGDALSQCFPVSRNITKDPCTPSPCGPQDICTSYNSDVALCNPCFGSDALYNPHCRPECLSNSECPFDKACLSNRCIDPVKEHVVLEQGLHGNPYEQCVVPSIIDQPENVNCNNIQCGANAHCKTVNKISKCVCKSGYHGNPQLSCYPECTINPDCPFDQACVNSKCINPCLSSSTCGRNAKCSVINHTPLCSCEPGYEGNAYIECKHIYLPPGKDVSPCEPSPCGPNSRCLVSPEGHAACSCLPNFKGAPPFCQYECVINSDCPQDKSCLDYKCKDPCVGVCGVKAVCRVYNHNPICSCDSGYEGDPFTACYPPPENKQINPCTPSPCGPNSICQVKFDRPVCSCIKNYIGVVPHCRPECSVNSDCPQNKACINDKCQNPCTNACGLNAKCVVVNHGVNSSDMIDPCHNNPCAQNALCKVQNNAAKCVCISPYIGDPYSSGCKPECVYNSDCPSTLSCIRQHCRNPCTGLCGAFAECKVTNNVPSCNCINGYEGDPFAGCTQTKITPQSSPCDERPCGPNSICRNINGRPACSCQTGFLGTPPYCRPECTVNSECKQHLSCINRICQDPCQGSVCGINALCKVHYHNPICSCKENYVGDPFERCIPGPAKSANPCNPNPCGPNSECKETDNHSHPVCSCSPGMFGIPPNCRPECIINQDCPSNRVCIRNKCEDPCAGGSCGINARCEVINHNPVCNCMERFEGIHMQVVIRKEVIIDITHSPCSNNPCGVNAICKEQNGIGACVCLPEYYGNPYINCKPECIVNSECDRTKSCVNMKCINPCLNSCGLNSECNVINHRPVCSCPEGYSGNPLELCVIETKVLVPSNPCSPSPCGINSICRIKDNRAVCRCLPNFLGSPPNCRPECVINSDCGMTSICLNSKCIDPCTEGVCGLHAECRVVNRAPICTCINGYSGDPFNVCHPEKLVNIEPIDACNPSPCGPNSICKRNGLDAVCACVTNFIGRPPNCRPQCTINSQCPMHLSCVNNKVTSHIPRCYCEQGYTGDPFSNCIPIVEPIISKAEPVSPCQLSLCGINAVCSERNEAFSCKCIQNYIGDPHIECRPECIINNECPITKSCINNKCVNPCIDMSCGSFSKCFVLNHMPMCVCEEGYSGNPYSSCNPIIIKEEIQVNPCNPSPCGPNSNCRAVDNIAVCSCVATYIGSPPNCRPECVLNSDCSQNKLCKNHICIDPCTQATCGLDSECKTIGHRPICSCRQGYTGDPFINCVPVTPQKDIYENSCIPSPCGPNSQCTVIREQPCKDPCLGTCGPNALCTVKYHKPICTCKEFYYGDPYSICSLIIVSSDCPQNKNCNNQKCVDPCVGACGSNANCLVINHYPSCSCSSGYEGDPFKACNKIKLVIEPENPCLSSPCGPHSKCVLNGETAACSCLPNYIGRPPHCRPECMSSSDCDGTLACSNHKCINPCLGACGVNTICNVMKHNPICQCENGYTGDPFSGCTVIIENEPTEAPVSPCEPSPCGVNALCKEQNGIGSCACVDDYVGNPYTGCRPECVQNSDCDNSRACLNNKCRDPCQGSCGVNSDCRVYLHAPLCQCMPGYTGNPMTSYNFIGSPPNCKPECIVSSECPQNQGCIDQRCKNPCQTDTCGLNARCHVINHNPICTCATGFSGDPFVSCTEVAITTEKSIINACEPSPCGPYSKCLVKNNQPVCTCKENFVGRPPFCRPECSSNDDCENNLACINDKCIDPCLDSCGLNADCKVIRHNAICVCRDGYEGDPFSQCHAIEIVSEKNVPITPCTPNPCGPNAECREQNEAGACFCRNGFEGNPYDLDRGCRHECEVNSDCALNNACVKFKCINPCVGICGTYAICTIDNHIPDCTCPPGMTGDPLFQCTEIDPCSPSPCGPNSICKEINKKPVCSCHPDFSGSPPNCRPECIVSSECPSTRACINNKCADPCPHTCGSRAQCNTINHSPICSCPAGLTGDPFSQCSPIAITVEPEPTAKPPSCVPSPCGPNSQCQIIGQSPACSCQPGYIGTPPHCRPECAINSECQSSEACINLKCKDPCTAGVCGIEAKCHVQNHIPICTCLEGYSGDPFSQCVAIPIEKTPIYKDKCNPSPCGSNAICMNGDCKCQENYFGNPFERCVPECTLSSDCPRDKTCWRNKCVDPCHGGLCGRNAKCEVVNHIPTCSCFEHFEGDPFNECREIIKLLEPTDPLILHHVDQTVNVEISMNMQPECVVNSECSSFESCHNKKCVNPCQENTCGVDAKCEVINHSPICACTAGKTGDPFRGCYDIIEPPPPKNIQTDPCYPSPCGPNSQCKATGEHYVCQCLQDFIGTPPNCRPECIVNSDCVSNNACINSKCQDPCKMSGVCGLNSECRVLNHILSCSCPSGYVGNAFVQCLPREEPISKPCDPSPCGPNAICEESNTLEKCRCIEDFLGDPYSINGCRPECVINSECPSNQACVNNKCADPCGQSICGNNAKCYTTNHVPSCVCSEGYEGDAINGCYSPPSTPTIIKDPCYPSPCGQNRAPPNCRPECIINSDCSANTACHKYKCRNPCESGACGINSKCDVINHYPICSCPTGMTGDPFSKCVREDFTPPAPKNEDPCTPSPCGLYSNCLVAGSHPVCSCLQGYVGTAPNCRPECVVNSDCPIDKTCLSEKCVNPCDGGACGFYAQCRVQNHVAICSCDQGYTGDPFIQCTRLIEPPKVVQPDNTDPCSTQVCGSNSVCRNGACACKPDYFGDPYVGCRPECVFNTDCSPNKACINKHCVDPCTPSTCGRDAICEVSNHIPICSCRNGYEGDPFKLCRVVEKIIEQNPCQPTPCGPNSNCLAKSSTAVCSCQIGMTGSPPY</sequence>
<reference evidence="4" key="2">
    <citation type="submission" date="2015-06" db="UniProtKB">
        <authorList>
            <consortium name="EnsemblMetazoa"/>
        </authorList>
    </citation>
    <scope>IDENTIFICATION</scope>
</reference>
<feature type="domain" description="EGF-like" evidence="3">
    <location>
        <begin position="2623"/>
        <end position="2656"/>
    </location>
</feature>
<dbReference type="PROSITE" id="PS50026">
    <property type="entry name" value="EGF_3"/>
    <property type="match status" value="26"/>
</dbReference>
<name>T1GKW0_MEGSC</name>
<dbReference type="InterPro" id="IPR000742">
    <property type="entry name" value="EGF"/>
</dbReference>
<feature type="domain" description="EGF-like" evidence="3">
    <location>
        <begin position="1895"/>
        <end position="1934"/>
    </location>
</feature>
<feature type="domain" description="EGF-like" evidence="3">
    <location>
        <begin position="2833"/>
        <end position="2871"/>
    </location>
</feature>
<dbReference type="EMBL" id="CAQQ02166640">
    <property type="status" value="NOT_ANNOTATED_CDS"/>
    <property type="molecule type" value="Genomic_DNA"/>
</dbReference>
<feature type="domain" description="EGF-like" evidence="3">
    <location>
        <begin position="3301"/>
        <end position="3336"/>
    </location>
</feature>
<proteinExistence type="predicted"/>
<feature type="domain" description="EGF-like" evidence="3">
    <location>
        <begin position="1652"/>
        <end position="1689"/>
    </location>
</feature>
<feature type="domain" description="EGF-like" evidence="3">
    <location>
        <begin position="3648"/>
        <end position="3681"/>
    </location>
</feature>
<feature type="domain" description="EGF-like" evidence="3">
    <location>
        <begin position="2002"/>
        <end position="2040"/>
    </location>
</feature>
<dbReference type="InterPro" id="IPR001881">
    <property type="entry name" value="EGF-like_Ca-bd_dom"/>
</dbReference>
<dbReference type="Proteomes" id="UP000015102">
    <property type="component" value="Unassembled WGS sequence"/>
</dbReference>
<dbReference type="Pfam" id="PF21164">
    <property type="entry name" value="Dumpy_DPY"/>
    <property type="match status" value="25"/>
</dbReference>
<feature type="domain" description="EGF-like" evidence="3">
    <location>
        <begin position="1192"/>
        <end position="1230"/>
    </location>
</feature>
<feature type="domain" description="EGF-like" evidence="3">
    <location>
        <begin position="3603"/>
        <end position="3641"/>
    </location>
</feature>
<dbReference type="OMA" id="IGDTQNC"/>
<keyword evidence="1 2" id="KW-1015">Disulfide bond</keyword>
<feature type="domain" description="EGF-like" evidence="3">
    <location>
        <begin position="1803"/>
        <end position="1841"/>
    </location>
</feature>
<feature type="domain" description="EGF-like" evidence="3">
    <location>
        <begin position="1381"/>
        <end position="1419"/>
    </location>
</feature>
<feature type="domain" description="EGF-like" evidence="3">
    <location>
        <begin position="377"/>
        <end position="415"/>
    </location>
</feature>
<dbReference type="EnsemblMetazoa" id="MESCA004141-RA">
    <property type="protein sequence ID" value="MESCA004141-PA"/>
    <property type="gene ID" value="MESCA004141"/>
</dbReference>
<feature type="domain" description="EGF-like" evidence="3">
    <location>
        <begin position="1592"/>
        <end position="1631"/>
    </location>
</feature>
<feature type="domain" description="EGF-like" evidence="3">
    <location>
        <begin position="843"/>
        <end position="881"/>
    </location>
</feature>
<feature type="domain" description="EGF-like" evidence="3">
    <location>
        <begin position="1697"/>
        <end position="1735"/>
    </location>
</feature>
<accession>T1GKW0</accession>
<dbReference type="HOGENOM" id="CLU_223703_0_0_1"/>
<feature type="domain" description="EGF-like" evidence="3">
    <location>
        <begin position="475"/>
        <end position="514"/>
    </location>
</feature>
<feature type="domain" description="EGF-like" evidence="3">
    <location>
        <begin position="1756"/>
        <end position="1794"/>
    </location>
</feature>
<comment type="caution">
    <text evidence="2">Lacks conserved residue(s) required for the propagation of feature annotation.</text>
</comment>
<keyword evidence="5" id="KW-1185">Reference proteome</keyword>
<dbReference type="EMBL" id="CAQQ02166639">
    <property type="status" value="NOT_ANNOTATED_CDS"/>
    <property type="molecule type" value="Genomic_DNA"/>
</dbReference>
<dbReference type="PROSITE" id="PS01186">
    <property type="entry name" value="EGF_2"/>
    <property type="match status" value="20"/>
</dbReference>
<evidence type="ECO:0000259" key="3">
    <source>
        <dbReference type="PROSITE" id="PS50026"/>
    </source>
</evidence>
<dbReference type="EMBL" id="CAQQ02166636">
    <property type="status" value="NOT_ANNOTATED_CDS"/>
    <property type="molecule type" value="Genomic_DNA"/>
</dbReference>
<feature type="disulfide bond" evidence="2">
    <location>
        <begin position="1655"/>
        <end position="1665"/>
    </location>
</feature>
<evidence type="ECO:0000256" key="1">
    <source>
        <dbReference type="ARBA" id="ARBA00023157"/>
    </source>
</evidence>
<feature type="domain" description="EGF-like" evidence="3">
    <location>
        <begin position="3437"/>
        <end position="3475"/>
    </location>
</feature>
<dbReference type="InterPro" id="IPR048407">
    <property type="entry name" value="Dumpy_DPY"/>
</dbReference>
<dbReference type="SMART" id="SM00286">
    <property type="entry name" value="PTI"/>
    <property type="match status" value="10"/>
</dbReference>
<dbReference type="InterPro" id="IPR003645">
    <property type="entry name" value="Fol_N"/>
</dbReference>
<dbReference type="SMART" id="SM00274">
    <property type="entry name" value="FOLN"/>
    <property type="match status" value="23"/>
</dbReference>
<dbReference type="Gene3D" id="2.10.25.10">
    <property type="entry name" value="Laminin"/>
    <property type="match status" value="2"/>
</dbReference>
<evidence type="ECO:0000313" key="5">
    <source>
        <dbReference type="Proteomes" id="UP000015102"/>
    </source>
</evidence>
<reference evidence="5" key="1">
    <citation type="submission" date="2013-02" db="EMBL/GenBank/DDBJ databases">
        <authorList>
            <person name="Hughes D."/>
        </authorList>
    </citation>
    <scope>NUCLEOTIDE SEQUENCE</scope>
    <source>
        <strain>Durham</strain>
        <strain evidence="5">NC isolate 2 -- Noor lab</strain>
    </source>
</reference>
<dbReference type="EMBL" id="CAQQ02166638">
    <property type="status" value="NOT_ANNOTATED_CDS"/>
    <property type="molecule type" value="Genomic_DNA"/>
</dbReference>
<feature type="domain" description="EGF-like" evidence="3">
    <location>
        <begin position="1484"/>
        <end position="1524"/>
    </location>
</feature>
<feature type="domain" description="EGF-like" evidence="3">
    <location>
        <begin position="2516"/>
        <end position="2554"/>
    </location>
</feature>
<dbReference type="SMART" id="SM00179">
    <property type="entry name" value="EGF_CA"/>
    <property type="match status" value="9"/>
</dbReference>
<feature type="domain" description="EGF-like" evidence="3">
    <location>
        <begin position="2234"/>
        <end position="2272"/>
    </location>
</feature>
<protein>
    <recommendedName>
        <fullName evidence="3">EGF-like domain-containing protein</fullName>
    </recommendedName>
</protein>
<organism evidence="4 5">
    <name type="scientific">Megaselia scalaris</name>
    <name type="common">Humpbacked fly</name>
    <name type="synonym">Phora scalaris</name>
    <dbReference type="NCBI Taxonomy" id="36166"/>
    <lineage>
        <taxon>Eukaryota</taxon>
        <taxon>Metazoa</taxon>
        <taxon>Ecdysozoa</taxon>
        <taxon>Arthropoda</taxon>
        <taxon>Hexapoda</taxon>
        <taxon>Insecta</taxon>
        <taxon>Pterygota</taxon>
        <taxon>Neoptera</taxon>
        <taxon>Endopterygota</taxon>
        <taxon>Diptera</taxon>
        <taxon>Brachycera</taxon>
        <taxon>Muscomorpha</taxon>
        <taxon>Platypezoidea</taxon>
        <taxon>Phoridae</taxon>
        <taxon>Megaseliini</taxon>
        <taxon>Megaselia</taxon>
    </lineage>
</organism>
<dbReference type="SMART" id="SM00181">
    <property type="entry name" value="EGF"/>
    <property type="match status" value="62"/>
</dbReference>
<feature type="domain" description="EGF-like" evidence="3">
    <location>
        <begin position="516"/>
        <end position="552"/>
    </location>
</feature>
<evidence type="ECO:0000256" key="2">
    <source>
        <dbReference type="PROSITE-ProRule" id="PRU00076"/>
    </source>
</evidence>
<dbReference type="SUPFAM" id="SSF90148">
    <property type="entry name" value="DPY module"/>
    <property type="match status" value="18"/>
</dbReference>
<dbReference type="PANTHER" id="PTHR22963">
    <property type="entry name" value="ENDOGLIN-RELATED"/>
    <property type="match status" value="1"/>
</dbReference>
<evidence type="ECO:0000313" key="4">
    <source>
        <dbReference type="EnsemblMetazoa" id="MESCA004141-PA"/>
    </source>
</evidence>
<feature type="domain" description="EGF-like" evidence="3">
    <location>
        <begin position="1088"/>
        <end position="1127"/>
    </location>
</feature>
<dbReference type="Gene3D" id="2.90.20.10">
    <property type="entry name" value="Plasmodium vivax P25 domain"/>
    <property type="match status" value="1"/>
</dbReference>